<dbReference type="Gene3D" id="3.40.50.300">
    <property type="entry name" value="P-loop containing nucleotide triphosphate hydrolases"/>
    <property type="match status" value="1"/>
</dbReference>
<dbReference type="SMART" id="SM00382">
    <property type="entry name" value="AAA"/>
    <property type="match status" value="1"/>
</dbReference>
<dbReference type="InterPro" id="IPR027417">
    <property type="entry name" value="P-loop_NTPase"/>
</dbReference>
<dbReference type="PROSITE" id="PS00211">
    <property type="entry name" value="ABC_TRANSPORTER_1"/>
    <property type="match status" value="1"/>
</dbReference>
<dbReference type="InterPro" id="IPR017871">
    <property type="entry name" value="ABC_transporter-like_CS"/>
</dbReference>
<dbReference type="AlphaFoldDB" id="A0AA97AGW5"/>
<dbReference type="InterPro" id="IPR013611">
    <property type="entry name" value="Transp-assoc_OB_typ2"/>
</dbReference>
<dbReference type="InterPro" id="IPR003593">
    <property type="entry name" value="AAA+_ATPase"/>
</dbReference>
<dbReference type="InterPro" id="IPR003439">
    <property type="entry name" value="ABC_transporter-like_ATP-bd"/>
</dbReference>
<dbReference type="RefSeq" id="WP_316433528.1">
    <property type="nucleotide sequence ID" value="NZ_CP053586.1"/>
</dbReference>
<dbReference type="InterPro" id="IPR050093">
    <property type="entry name" value="ABC_SmlMolc_Importer"/>
</dbReference>
<sequence length="370" mass="40483">MVYPASVSLTTSEVPSEPILRLDGVTRQFSNQNPPAVRDVSLTLQSGEFLSLLGPSGCGKTTLLRLIAGFEQPQRGTIEIGQQCVAGSGQWIPPEKRGVGMVFQDYALFPHLTVSQNIAFGLSQKPNGIVQQRVQETIALVGLEGMDNRYPHQLSGGQQQRVALARALAPHPFLVLLDEPLSNLDVQVRLRLRQELRDILKAARTSAVFVTHDQEEALSISDRVAVMRQGCLEQIGTPEALYREPASRFVAEFVTQANFLPATPKGPVFETPIGCVPPDRVVRAGGAESAISQAINLMLRQEDLRLHPDEQTGTATIQDRQFLGREYRYSIRLASGQDLIARTPVDQRLPVGAAVRPQIAETAVLRVFAA</sequence>
<dbReference type="GO" id="GO:0005524">
    <property type="term" value="F:ATP binding"/>
    <property type="evidence" value="ECO:0007669"/>
    <property type="project" value="UniProtKB-KW"/>
</dbReference>
<name>A0AA97AGW5_9CYAN</name>
<keyword evidence="3" id="KW-0547">Nucleotide-binding</keyword>
<reference evidence="7" key="1">
    <citation type="submission" date="2020-05" db="EMBL/GenBank/DDBJ databases">
        <authorList>
            <person name="Zhu T."/>
            <person name="Keshari N."/>
            <person name="Lu X."/>
        </authorList>
    </citation>
    <scope>NUCLEOTIDE SEQUENCE</scope>
    <source>
        <strain evidence="7">NK1-12</strain>
    </source>
</reference>
<dbReference type="FunFam" id="3.40.50.300:FF:000425">
    <property type="entry name" value="Probable ABC transporter, ATP-binding subunit"/>
    <property type="match status" value="1"/>
</dbReference>
<comment type="subcellular location">
    <subcellularLocation>
        <location evidence="1">Cell inner membrane</location>
        <topology evidence="1">Peripheral membrane protein</topology>
    </subcellularLocation>
</comment>
<dbReference type="SUPFAM" id="SSF50331">
    <property type="entry name" value="MOP-like"/>
    <property type="match status" value="1"/>
</dbReference>
<evidence type="ECO:0000313" key="7">
    <source>
        <dbReference type="EMBL" id="WNZ22141.1"/>
    </source>
</evidence>
<dbReference type="EMBL" id="CP053586">
    <property type="protein sequence ID" value="WNZ22141.1"/>
    <property type="molecule type" value="Genomic_DNA"/>
</dbReference>
<accession>A0AA97AGW5</accession>
<evidence type="ECO:0000256" key="1">
    <source>
        <dbReference type="ARBA" id="ARBA00004417"/>
    </source>
</evidence>
<dbReference type="PROSITE" id="PS50893">
    <property type="entry name" value="ABC_TRANSPORTER_2"/>
    <property type="match status" value="1"/>
</dbReference>
<dbReference type="PANTHER" id="PTHR42781:SF4">
    <property type="entry name" value="SPERMIDINE_PUTRESCINE IMPORT ATP-BINDING PROTEIN POTA"/>
    <property type="match status" value="1"/>
</dbReference>
<dbReference type="PANTHER" id="PTHR42781">
    <property type="entry name" value="SPERMIDINE/PUTRESCINE IMPORT ATP-BINDING PROTEIN POTA"/>
    <property type="match status" value="1"/>
</dbReference>
<proteinExistence type="predicted"/>
<dbReference type="GO" id="GO:0043190">
    <property type="term" value="C:ATP-binding cassette (ABC) transporter complex"/>
    <property type="evidence" value="ECO:0007669"/>
    <property type="project" value="InterPro"/>
</dbReference>
<evidence type="ECO:0000256" key="5">
    <source>
        <dbReference type="ARBA" id="ARBA00066388"/>
    </source>
</evidence>
<dbReference type="Pfam" id="PF08402">
    <property type="entry name" value="TOBE_2"/>
    <property type="match status" value="1"/>
</dbReference>
<gene>
    <name evidence="7" type="ORF">HJG54_04175</name>
</gene>
<evidence type="ECO:0000256" key="3">
    <source>
        <dbReference type="ARBA" id="ARBA00022741"/>
    </source>
</evidence>
<dbReference type="InterPro" id="IPR008995">
    <property type="entry name" value="Mo/tungstate-bd_C_term_dom"/>
</dbReference>
<evidence type="ECO:0000256" key="4">
    <source>
        <dbReference type="ARBA" id="ARBA00022840"/>
    </source>
</evidence>
<dbReference type="GO" id="GO:0015418">
    <property type="term" value="F:ABC-type quaternary ammonium compound transporting activity"/>
    <property type="evidence" value="ECO:0007669"/>
    <property type="project" value="UniProtKB-EC"/>
</dbReference>
<protein>
    <recommendedName>
        <fullName evidence="5">ABC-type quaternary amine transporter</fullName>
        <ecNumber evidence="5">7.6.2.9</ecNumber>
    </recommendedName>
</protein>
<feature type="domain" description="ABC transporter" evidence="6">
    <location>
        <begin position="20"/>
        <end position="254"/>
    </location>
</feature>
<evidence type="ECO:0000256" key="2">
    <source>
        <dbReference type="ARBA" id="ARBA00022448"/>
    </source>
</evidence>
<keyword evidence="2" id="KW-0813">Transport</keyword>
<dbReference type="GO" id="GO:0016887">
    <property type="term" value="F:ATP hydrolysis activity"/>
    <property type="evidence" value="ECO:0007669"/>
    <property type="project" value="InterPro"/>
</dbReference>
<organism evidence="7">
    <name type="scientific">Leptolyngbya sp. NK1-12</name>
    <dbReference type="NCBI Taxonomy" id="2547451"/>
    <lineage>
        <taxon>Bacteria</taxon>
        <taxon>Bacillati</taxon>
        <taxon>Cyanobacteriota</taxon>
        <taxon>Cyanophyceae</taxon>
        <taxon>Leptolyngbyales</taxon>
        <taxon>Leptolyngbyaceae</taxon>
        <taxon>Leptolyngbya group</taxon>
        <taxon>Leptolyngbya</taxon>
    </lineage>
</organism>
<dbReference type="Pfam" id="PF00005">
    <property type="entry name" value="ABC_tran"/>
    <property type="match status" value="1"/>
</dbReference>
<dbReference type="EC" id="7.6.2.9" evidence="5"/>
<evidence type="ECO:0000259" key="6">
    <source>
        <dbReference type="PROSITE" id="PS50893"/>
    </source>
</evidence>
<dbReference type="SUPFAM" id="SSF52540">
    <property type="entry name" value="P-loop containing nucleoside triphosphate hydrolases"/>
    <property type="match status" value="1"/>
</dbReference>
<keyword evidence="4 7" id="KW-0067">ATP-binding</keyword>